<organism evidence="2 3">
    <name type="scientific">Cinnamomum micranthum f. kanehirae</name>
    <dbReference type="NCBI Taxonomy" id="337451"/>
    <lineage>
        <taxon>Eukaryota</taxon>
        <taxon>Viridiplantae</taxon>
        <taxon>Streptophyta</taxon>
        <taxon>Embryophyta</taxon>
        <taxon>Tracheophyta</taxon>
        <taxon>Spermatophyta</taxon>
        <taxon>Magnoliopsida</taxon>
        <taxon>Magnoliidae</taxon>
        <taxon>Laurales</taxon>
        <taxon>Lauraceae</taxon>
        <taxon>Cinnamomum</taxon>
    </lineage>
</organism>
<protein>
    <submittedName>
        <fullName evidence="2">Uncharacterized protein</fullName>
    </submittedName>
</protein>
<name>A0A3S4PNT3_9MAGN</name>
<sequence length="127" mass="14136">MGCLIKTDKDVDILCRKGIIDNGLGSEKLVASHFKSVSERERENRCCEDPPPGFMATTTKWGPPWDPTDHGTQRSKDPRKKKDVWCYRKRDGEAPIKGFAPLQLSDGLKVSQTNAFSLSSSSSTNYS</sequence>
<dbReference type="InterPro" id="IPR004158">
    <property type="entry name" value="DUF247_pln"/>
</dbReference>
<evidence type="ECO:0000256" key="1">
    <source>
        <dbReference type="SAM" id="MobiDB-lite"/>
    </source>
</evidence>
<keyword evidence="3" id="KW-1185">Reference proteome</keyword>
<proteinExistence type="predicted"/>
<dbReference type="EMBL" id="QPKB01000009">
    <property type="protein sequence ID" value="RWR92933.1"/>
    <property type="molecule type" value="Genomic_DNA"/>
</dbReference>
<evidence type="ECO:0000313" key="3">
    <source>
        <dbReference type="Proteomes" id="UP000283530"/>
    </source>
</evidence>
<accession>A0A3S4PNT3</accession>
<comment type="caution">
    <text evidence="2">The sequence shown here is derived from an EMBL/GenBank/DDBJ whole genome shotgun (WGS) entry which is preliminary data.</text>
</comment>
<feature type="region of interest" description="Disordered" evidence="1">
    <location>
        <begin position="40"/>
        <end position="83"/>
    </location>
</feature>
<dbReference type="Pfam" id="PF03140">
    <property type="entry name" value="DUF247"/>
    <property type="match status" value="1"/>
</dbReference>
<gene>
    <name evidence="2" type="ORF">CKAN_02216000</name>
</gene>
<dbReference type="Proteomes" id="UP000283530">
    <property type="component" value="Unassembled WGS sequence"/>
</dbReference>
<dbReference type="AlphaFoldDB" id="A0A3S4PNT3"/>
<evidence type="ECO:0000313" key="2">
    <source>
        <dbReference type="EMBL" id="RWR92933.1"/>
    </source>
</evidence>
<reference evidence="2 3" key="1">
    <citation type="journal article" date="2019" name="Nat. Plants">
        <title>Stout camphor tree genome fills gaps in understanding of flowering plant genome evolution.</title>
        <authorList>
            <person name="Chaw S.M."/>
            <person name="Liu Y.C."/>
            <person name="Wu Y.W."/>
            <person name="Wang H.Y."/>
            <person name="Lin C.I."/>
            <person name="Wu C.S."/>
            <person name="Ke H.M."/>
            <person name="Chang L.Y."/>
            <person name="Hsu C.Y."/>
            <person name="Yang H.T."/>
            <person name="Sudianto E."/>
            <person name="Hsu M.H."/>
            <person name="Wu K.P."/>
            <person name="Wang L.N."/>
            <person name="Leebens-Mack J.H."/>
            <person name="Tsai I.J."/>
        </authorList>
    </citation>
    <scope>NUCLEOTIDE SEQUENCE [LARGE SCALE GENOMIC DNA]</scope>
    <source>
        <strain evidence="3">cv. Chaw 1501</strain>
        <tissue evidence="2">Young leaves</tissue>
    </source>
</reference>
<feature type="compositionally biased region" description="Basic and acidic residues" evidence="1">
    <location>
        <begin position="67"/>
        <end position="76"/>
    </location>
</feature>